<comment type="caution">
    <text evidence="8">The sequence shown here is derived from an EMBL/GenBank/DDBJ whole genome shotgun (WGS) entry which is preliminary data.</text>
</comment>
<dbReference type="GO" id="GO:0016987">
    <property type="term" value="F:sigma factor activity"/>
    <property type="evidence" value="ECO:0007669"/>
    <property type="project" value="UniProtKB-KW"/>
</dbReference>
<evidence type="ECO:0000256" key="4">
    <source>
        <dbReference type="ARBA" id="ARBA00023163"/>
    </source>
</evidence>
<dbReference type="InterPro" id="IPR014284">
    <property type="entry name" value="RNA_pol_sigma-70_dom"/>
</dbReference>
<dbReference type="GO" id="GO:0003677">
    <property type="term" value="F:DNA binding"/>
    <property type="evidence" value="ECO:0007669"/>
    <property type="project" value="InterPro"/>
</dbReference>
<proteinExistence type="inferred from homology"/>
<evidence type="ECO:0000256" key="5">
    <source>
        <dbReference type="SAM" id="MobiDB-lite"/>
    </source>
</evidence>
<evidence type="ECO:0000259" key="7">
    <source>
        <dbReference type="Pfam" id="PF08281"/>
    </source>
</evidence>
<dbReference type="InterPro" id="IPR007627">
    <property type="entry name" value="RNA_pol_sigma70_r2"/>
</dbReference>
<dbReference type="Pfam" id="PF04542">
    <property type="entry name" value="Sigma70_r2"/>
    <property type="match status" value="1"/>
</dbReference>
<keyword evidence="4" id="KW-0804">Transcription</keyword>
<dbReference type="Gene3D" id="1.10.1740.10">
    <property type="match status" value="1"/>
</dbReference>
<dbReference type="NCBIfam" id="TIGR02937">
    <property type="entry name" value="sigma70-ECF"/>
    <property type="match status" value="1"/>
</dbReference>
<feature type="domain" description="RNA polymerase sigma factor 70 region 4 type 2" evidence="7">
    <location>
        <begin position="127"/>
        <end position="179"/>
    </location>
</feature>
<feature type="region of interest" description="Disordered" evidence="5">
    <location>
        <begin position="97"/>
        <end position="116"/>
    </location>
</feature>
<dbReference type="InterPro" id="IPR013324">
    <property type="entry name" value="RNA_pol_sigma_r3/r4-like"/>
</dbReference>
<dbReference type="InterPro" id="IPR013325">
    <property type="entry name" value="RNA_pol_sigma_r2"/>
</dbReference>
<gene>
    <name evidence="8" type="primary">sigW_48</name>
    <name evidence="8" type="ORF">SDC9_70125</name>
</gene>
<keyword evidence="2" id="KW-0805">Transcription regulation</keyword>
<dbReference type="PANTHER" id="PTHR43133">
    <property type="entry name" value="RNA POLYMERASE ECF-TYPE SIGMA FACTO"/>
    <property type="match status" value="1"/>
</dbReference>
<dbReference type="InterPro" id="IPR039425">
    <property type="entry name" value="RNA_pol_sigma-70-like"/>
</dbReference>
<sequence>MTENDYNETLIIELASKGDREACTLLVGRYNDALLGYISKIIPNTEDARDICQESFQKCFRNLSQYNNRYAFSTWLYTIAQNSALDFLRKRRIPPASSINEESHGNQPINSMVPSPEEDMINDQAIERLIRAIQKMPDIYRKVAELRFIHDYPLDEIAKELNLPLNTVKTRVNRSKKHLHKIWKS</sequence>
<dbReference type="GO" id="GO:0006352">
    <property type="term" value="P:DNA-templated transcription initiation"/>
    <property type="evidence" value="ECO:0007669"/>
    <property type="project" value="InterPro"/>
</dbReference>
<evidence type="ECO:0000256" key="2">
    <source>
        <dbReference type="ARBA" id="ARBA00023015"/>
    </source>
</evidence>
<dbReference type="SUPFAM" id="SSF88659">
    <property type="entry name" value="Sigma3 and sigma4 domains of RNA polymerase sigma factors"/>
    <property type="match status" value="1"/>
</dbReference>
<dbReference type="InterPro" id="IPR013249">
    <property type="entry name" value="RNA_pol_sigma70_r4_t2"/>
</dbReference>
<evidence type="ECO:0000313" key="8">
    <source>
        <dbReference type="EMBL" id="MPM23651.1"/>
    </source>
</evidence>
<evidence type="ECO:0000256" key="3">
    <source>
        <dbReference type="ARBA" id="ARBA00023082"/>
    </source>
</evidence>
<evidence type="ECO:0000256" key="1">
    <source>
        <dbReference type="ARBA" id="ARBA00010641"/>
    </source>
</evidence>
<dbReference type="Pfam" id="PF08281">
    <property type="entry name" value="Sigma70_r4_2"/>
    <property type="match status" value="1"/>
</dbReference>
<protein>
    <submittedName>
        <fullName evidence="8">ECF RNA polymerase sigma factor SigW</fullName>
    </submittedName>
</protein>
<name>A0A644Y6S9_9ZZZZ</name>
<dbReference type="EMBL" id="VSSQ01004082">
    <property type="protein sequence ID" value="MPM23651.1"/>
    <property type="molecule type" value="Genomic_DNA"/>
</dbReference>
<dbReference type="AlphaFoldDB" id="A0A644Y6S9"/>
<organism evidence="8">
    <name type="scientific">bioreactor metagenome</name>
    <dbReference type="NCBI Taxonomy" id="1076179"/>
    <lineage>
        <taxon>unclassified sequences</taxon>
        <taxon>metagenomes</taxon>
        <taxon>ecological metagenomes</taxon>
    </lineage>
</organism>
<comment type="similarity">
    <text evidence="1">Belongs to the sigma-70 factor family. ECF subfamily.</text>
</comment>
<dbReference type="InterPro" id="IPR036388">
    <property type="entry name" value="WH-like_DNA-bd_sf"/>
</dbReference>
<keyword evidence="3" id="KW-0731">Sigma factor</keyword>
<reference evidence="8" key="1">
    <citation type="submission" date="2019-08" db="EMBL/GenBank/DDBJ databases">
        <authorList>
            <person name="Kucharzyk K."/>
            <person name="Murdoch R.W."/>
            <person name="Higgins S."/>
            <person name="Loffler F."/>
        </authorList>
    </citation>
    <scope>NUCLEOTIDE SEQUENCE</scope>
</reference>
<evidence type="ECO:0000259" key="6">
    <source>
        <dbReference type="Pfam" id="PF04542"/>
    </source>
</evidence>
<feature type="compositionally biased region" description="Polar residues" evidence="5">
    <location>
        <begin position="97"/>
        <end position="113"/>
    </location>
</feature>
<dbReference type="Gene3D" id="1.10.10.10">
    <property type="entry name" value="Winged helix-like DNA-binding domain superfamily/Winged helix DNA-binding domain"/>
    <property type="match status" value="1"/>
</dbReference>
<dbReference type="CDD" id="cd06171">
    <property type="entry name" value="Sigma70_r4"/>
    <property type="match status" value="1"/>
</dbReference>
<dbReference type="SUPFAM" id="SSF88946">
    <property type="entry name" value="Sigma2 domain of RNA polymerase sigma factors"/>
    <property type="match status" value="1"/>
</dbReference>
<accession>A0A644Y6S9</accession>
<dbReference type="PANTHER" id="PTHR43133:SF51">
    <property type="entry name" value="RNA POLYMERASE SIGMA FACTOR"/>
    <property type="match status" value="1"/>
</dbReference>
<feature type="domain" description="RNA polymerase sigma-70 region 2" evidence="6">
    <location>
        <begin position="26"/>
        <end position="92"/>
    </location>
</feature>